<dbReference type="PROSITE" id="PS01209">
    <property type="entry name" value="LDLRA_1"/>
    <property type="match status" value="1"/>
</dbReference>
<dbReference type="CDD" id="cd00112">
    <property type="entry name" value="LDLa"/>
    <property type="match status" value="2"/>
</dbReference>
<feature type="disulfide bond" evidence="9">
    <location>
        <begin position="64"/>
        <end position="76"/>
    </location>
</feature>
<dbReference type="AlphaFoldDB" id="A0AAR5PGM1"/>
<comment type="subcellular location">
    <subcellularLocation>
        <location evidence="1">Membrane</location>
        <topology evidence="1">Single-pass membrane protein</topology>
    </subcellularLocation>
</comment>
<dbReference type="GO" id="GO:0005886">
    <property type="term" value="C:plasma membrane"/>
    <property type="evidence" value="ECO:0007669"/>
    <property type="project" value="TreeGrafter"/>
</dbReference>
<dbReference type="SMART" id="SM00192">
    <property type="entry name" value="LDLa"/>
    <property type="match status" value="2"/>
</dbReference>
<evidence type="ECO:0000313" key="11">
    <source>
        <dbReference type="Proteomes" id="UP000019118"/>
    </source>
</evidence>
<feature type="disulfide bond" evidence="9">
    <location>
        <begin position="30"/>
        <end position="48"/>
    </location>
</feature>
<evidence type="ECO:0000256" key="7">
    <source>
        <dbReference type="ARBA" id="ARBA00023170"/>
    </source>
</evidence>
<keyword evidence="11" id="KW-1185">Reference proteome</keyword>
<dbReference type="InterPro" id="IPR023415">
    <property type="entry name" value="LDLR_class-A_CS"/>
</dbReference>
<reference evidence="10" key="2">
    <citation type="submission" date="2024-08" db="UniProtKB">
        <authorList>
            <consortium name="EnsemblMetazoa"/>
        </authorList>
    </citation>
    <scope>IDENTIFICATION</scope>
</reference>
<feature type="disulfide bond" evidence="9">
    <location>
        <begin position="23"/>
        <end position="35"/>
    </location>
</feature>
<dbReference type="Gene3D" id="4.10.400.10">
    <property type="entry name" value="Low-density Lipoprotein Receptor"/>
    <property type="match status" value="2"/>
</dbReference>
<dbReference type="PRINTS" id="PR00261">
    <property type="entry name" value="LDLRECEPTOR"/>
</dbReference>
<dbReference type="InterPro" id="IPR002172">
    <property type="entry name" value="LDrepeatLR_classA_rpt"/>
</dbReference>
<evidence type="ECO:0000256" key="8">
    <source>
        <dbReference type="ARBA" id="ARBA00023180"/>
    </source>
</evidence>
<name>A0AAR5PGM1_DENPD</name>
<dbReference type="GO" id="GO:0043235">
    <property type="term" value="C:receptor complex"/>
    <property type="evidence" value="ECO:0007669"/>
    <property type="project" value="TreeGrafter"/>
</dbReference>
<dbReference type="EnsemblMetazoa" id="XM_019904468.1">
    <property type="protein sequence ID" value="XP_019760027.1"/>
    <property type="gene ID" value="LOC109537624"/>
</dbReference>
<accession>A0AAR5PGM1</accession>
<keyword evidence="7" id="KW-0675">Receptor</keyword>
<reference evidence="11" key="1">
    <citation type="journal article" date="2013" name="Genome Biol.">
        <title>Draft genome of the mountain pine beetle, Dendroctonus ponderosae Hopkins, a major forest pest.</title>
        <authorList>
            <person name="Keeling C.I."/>
            <person name="Yuen M.M."/>
            <person name="Liao N.Y."/>
            <person name="Docking T.R."/>
            <person name="Chan S.K."/>
            <person name="Taylor G.A."/>
            <person name="Palmquist D.L."/>
            <person name="Jackman S.D."/>
            <person name="Nguyen A."/>
            <person name="Li M."/>
            <person name="Henderson H."/>
            <person name="Janes J.K."/>
            <person name="Zhao Y."/>
            <person name="Pandoh P."/>
            <person name="Moore R."/>
            <person name="Sperling F.A."/>
            <person name="Huber D.P."/>
            <person name="Birol I."/>
            <person name="Jones S.J."/>
            <person name="Bohlmann J."/>
        </authorList>
    </citation>
    <scope>NUCLEOTIDE SEQUENCE</scope>
</reference>
<dbReference type="PROSITE" id="PS50068">
    <property type="entry name" value="LDLRA_2"/>
    <property type="match status" value="2"/>
</dbReference>
<evidence type="ECO:0000256" key="4">
    <source>
        <dbReference type="ARBA" id="ARBA00022989"/>
    </source>
</evidence>
<keyword evidence="4" id="KW-1133">Transmembrane helix</keyword>
<dbReference type="Pfam" id="PF00057">
    <property type="entry name" value="Ldl_recept_a"/>
    <property type="match status" value="2"/>
</dbReference>
<evidence type="ECO:0000256" key="9">
    <source>
        <dbReference type="PROSITE-ProRule" id="PRU00124"/>
    </source>
</evidence>
<protein>
    <submittedName>
        <fullName evidence="10">Uncharacterized protein</fullName>
    </submittedName>
</protein>
<proteinExistence type="predicted"/>
<dbReference type="SUPFAM" id="SSF57424">
    <property type="entry name" value="LDL receptor-like module"/>
    <property type="match status" value="2"/>
</dbReference>
<evidence type="ECO:0000313" key="10">
    <source>
        <dbReference type="EnsemblMetazoa" id="XP_019760027.1"/>
    </source>
</evidence>
<feature type="disulfide bond" evidence="9">
    <location>
        <begin position="83"/>
        <end position="98"/>
    </location>
</feature>
<organism evidence="10 11">
    <name type="scientific">Dendroctonus ponderosae</name>
    <name type="common">Mountain pine beetle</name>
    <dbReference type="NCBI Taxonomy" id="77166"/>
    <lineage>
        <taxon>Eukaryota</taxon>
        <taxon>Metazoa</taxon>
        <taxon>Ecdysozoa</taxon>
        <taxon>Arthropoda</taxon>
        <taxon>Hexapoda</taxon>
        <taxon>Insecta</taxon>
        <taxon>Pterygota</taxon>
        <taxon>Neoptera</taxon>
        <taxon>Endopterygota</taxon>
        <taxon>Coleoptera</taxon>
        <taxon>Polyphaga</taxon>
        <taxon>Cucujiformia</taxon>
        <taxon>Curculionidae</taxon>
        <taxon>Scolytinae</taxon>
        <taxon>Dendroctonus</taxon>
    </lineage>
</organism>
<dbReference type="InterPro" id="IPR036055">
    <property type="entry name" value="LDL_receptor-like_sf"/>
</dbReference>
<sequence length="100" mass="10912">MSSRCDGLSDCEDETDEQECYSCSGDAFHCDNSKCIQTERVCDGDPDCRDGSDEICKGSETHGCLPSDFDCGDGQCIPNYLRCSQRAECSNGEDERNCPG</sequence>
<keyword evidence="3" id="KW-0677">Repeat</keyword>
<evidence type="ECO:0000256" key="1">
    <source>
        <dbReference type="ARBA" id="ARBA00004167"/>
    </source>
</evidence>
<evidence type="ECO:0000256" key="5">
    <source>
        <dbReference type="ARBA" id="ARBA00023136"/>
    </source>
</evidence>
<feature type="disulfide bond" evidence="9">
    <location>
        <begin position="71"/>
        <end position="89"/>
    </location>
</feature>
<keyword evidence="5" id="KW-0472">Membrane</keyword>
<dbReference type="Proteomes" id="UP000019118">
    <property type="component" value="Unassembled WGS sequence"/>
</dbReference>
<evidence type="ECO:0000256" key="3">
    <source>
        <dbReference type="ARBA" id="ARBA00022737"/>
    </source>
</evidence>
<keyword evidence="2" id="KW-0812">Transmembrane</keyword>
<keyword evidence="6 9" id="KW-1015">Disulfide bond</keyword>
<evidence type="ECO:0000256" key="6">
    <source>
        <dbReference type="ARBA" id="ARBA00023157"/>
    </source>
</evidence>
<dbReference type="InterPro" id="IPR051221">
    <property type="entry name" value="LDLR-related"/>
</dbReference>
<keyword evidence="8" id="KW-0325">Glycoprotein</keyword>
<evidence type="ECO:0000256" key="2">
    <source>
        <dbReference type="ARBA" id="ARBA00022692"/>
    </source>
</evidence>
<comment type="caution">
    <text evidence="9">Lacks conserved residue(s) required for the propagation of feature annotation.</text>
</comment>
<dbReference type="PANTHER" id="PTHR22722">
    <property type="entry name" value="LOW-DENSITY LIPOPROTEIN RECEPTOR-RELATED PROTEIN 2-RELATED"/>
    <property type="match status" value="1"/>
</dbReference>